<feature type="transmembrane region" description="Helical" evidence="1">
    <location>
        <begin position="94"/>
        <end position="116"/>
    </location>
</feature>
<feature type="transmembrane region" description="Helical" evidence="1">
    <location>
        <begin position="128"/>
        <end position="150"/>
    </location>
</feature>
<dbReference type="OrthoDB" id="6435952at2759"/>
<gene>
    <name evidence="2" type="primary">AVEN_170186_1</name>
    <name evidence="2" type="ORF">TNIN_294531</name>
</gene>
<accession>A0A8X6X5W4</accession>
<dbReference type="AlphaFoldDB" id="A0A8X6X5W4"/>
<feature type="transmembrane region" description="Helical" evidence="1">
    <location>
        <begin position="203"/>
        <end position="220"/>
    </location>
</feature>
<dbReference type="Proteomes" id="UP000886998">
    <property type="component" value="Unassembled WGS sequence"/>
</dbReference>
<dbReference type="EMBL" id="BMAV01005561">
    <property type="protein sequence ID" value="GFY46731.1"/>
    <property type="molecule type" value="Genomic_DNA"/>
</dbReference>
<keyword evidence="3" id="KW-1185">Reference proteome</keyword>
<name>A0A8X6X5W4_9ARAC</name>
<keyword evidence="1" id="KW-0472">Membrane</keyword>
<evidence type="ECO:0000313" key="2">
    <source>
        <dbReference type="EMBL" id="GFY46731.1"/>
    </source>
</evidence>
<evidence type="ECO:0000256" key="1">
    <source>
        <dbReference type="SAM" id="Phobius"/>
    </source>
</evidence>
<feature type="transmembrane region" description="Helical" evidence="1">
    <location>
        <begin position="26"/>
        <end position="45"/>
    </location>
</feature>
<protein>
    <recommendedName>
        <fullName evidence="4">Gustatory receptor</fullName>
    </recommendedName>
</protein>
<reference evidence="2" key="1">
    <citation type="submission" date="2020-08" db="EMBL/GenBank/DDBJ databases">
        <title>Multicomponent nature underlies the extraordinary mechanical properties of spider dragline silk.</title>
        <authorList>
            <person name="Kono N."/>
            <person name="Nakamura H."/>
            <person name="Mori M."/>
            <person name="Yoshida Y."/>
            <person name="Ohtoshi R."/>
            <person name="Malay A.D."/>
            <person name="Moran D.A.P."/>
            <person name="Tomita M."/>
            <person name="Numata K."/>
            <person name="Arakawa K."/>
        </authorList>
    </citation>
    <scope>NUCLEOTIDE SEQUENCE</scope>
</reference>
<proteinExistence type="predicted"/>
<keyword evidence="1" id="KW-1133">Transmembrane helix</keyword>
<evidence type="ECO:0008006" key="4">
    <source>
        <dbReference type="Google" id="ProtNLM"/>
    </source>
</evidence>
<keyword evidence="1" id="KW-0812">Transmembrane</keyword>
<comment type="caution">
    <text evidence="2">The sequence shown here is derived from an EMBL/GenBank/DDBJ whole genome shotgun (WGS) entry which is preliminary data.</text>
</comment>
<organism evidence="2 3">
    <name type="scientific">Trichonephila inaurata madagascariensis</name>
    <dbReference type="NCBI Taxonomy" id="2747483"/>
    <lineage>
        <taxon>Eukaryota</taxon>
        <taxon>Metazoa</taxon>
        <taxon>Ecdysozoa</taxon>
        <taxon>Arthropoda</taxon>
        <taxon>Chelicerata</taxon>
        <taxon>Arachnida</taxon>
        <taxon>Araneae</taxon>
        <taxon>Araneomorphae</taxon>
        <taxon>Entelegynae</taxon>
        <taxon>Araneoidea</taxon>
        <taxon>Nephilidae</taxon>
        <taxon>Trichonephila</taxon>
        <taxon>Trichonephila inaurata</taxon>
    </lineage>
</organism>
<evidence type="ECO:0000313" key="3">
    <source>
        <dbReference type="Proteomes" id="UP000886998"/>
    </source>
</evidence>
<sequence length="221" mass="25583">MFAYGNELKSHWAQVMLIFFKEYNFLFAYQVYPCLIAVVYCTICVRCSNSVRNLTHKISVCSPEQFGPSEQIRALRYKAKIDEILKITQEIFSVPSFCLIVANSISCYSMLGWYLMDTMRISQLIQSVFIGICSFLYLTGILWIAGTLPVELNKLKDTFHEKAYLRWISFGFHSEKNFRKEILDKPEFVFTGCDILHYRRSSILAVVGTLITYTLLVVNIP</sequence>